<keyword evidence="1" id="KW-0175">Coiled coil</keyword>
<protein>
    <submittedName>
        <fullName evidence="2">Uncharacterized protein</fullName>
    </submittedName>
</protein>
<organism evidence="2 3">
    <name type="scientific">Bacteroides nordii</name>
    <dbReference type="NCBI Taxonomy" id="291645"/>
    <lineage>
        <taxon>Bacteria</taxon>
        <taxon>Pseudomonadati</taxon>
        <taxon>Bacteroidota</taxon>
        <taxon>Bacteroidia</taxon>
        <taxon>Bacteroidales</taxon>
        <taxon>Bacteroidaceae</taxon>
        <taxon>Bacteroides</taxon>
    </lineage>
</organism>
<sequence length="116" mass="13782">MPIETILALITTLGGMEAVKWIVRFVTFHKTEARKERASVDTVEEENRRKNVNWLEERLIQRDEKIENLYAELHKEQAEKMDWINRCHEVELAQKESEVKKCEIRGCAQRIPPSEY</sequence>
<dbReference type="EMBL" id="QSGO01000045">
    <property type="protein sequence ID" value="RHB28193.1"/>
    <property type="molecule type" value="Genomic_DNA"/>
</dbReference>
<evidence type="ECO:0000313" key="3">
    <source>
        <dbReference type="Proteomes" id="UP000284379"/>
    </source>
</evidence>
<dbReference type="AlphaFoldDB" id="A0A413V3P5"/>
<evidence type="ECO:0000313" key="2">
    <source>
        <dbReference type="EMBL" id="RHB28193.1"/>
    </source>
</evidence>
<feature type="coiled-coil region" evidence="1">
    <location>
        <begin position="66"/>
        <end position="105"/>
    </location>
</feature>
<evidence type="ECO:0000256" key="1">
    <source>
        <dbReference type="SAM" id="Coils"/>
    </source>
</evidence>
<dbReference type="Proteomes" id="UP000284379">
    <property type="component" value="Unassembled WGS sequence"/>
</dbReference>
<accession>A0A413V3P5</accession>
<reference evidence="2 3" key="1">
    <citation type="submission" date="2018-08" db="EMBL/GenBank/DDBJ databases">
        <title>A genome reference for cultivated species of the human gut microbiota.</title>
        <authorList>
            <person name="Zou Y."/>
            <person name="Xue W."/>
            <person name="Luo G."/>
        </authorList>
    </citation>
    <scope>NUCLEOTIDE SEQUENCE [LARGE SCALE GENOMIC DNA]</scope>
    <source>
        <strain evidence="2 3">AM40-30BH</strain>
    </source>
</reference>
<name>A0A413V3P5_9BACE</name>
<gene>
    <name evidence="2" type="ORF">DW888_20905</name>
</gene>
<proteinExistence type="predicted"/>
<dbReference type="RefSeq" id="WP_122202401.1">
    <property type="nucleotide sequence ID" value="NZ_CABJFV010000045.1"/>
</dbReference>
<comment type="caution">
    <text evidence="2">The sequence shown here is derived from an EMBL/GenBank/DDBJ whole genome shotgun (WGS) entry which is preliminary data.</text>
</comment>